<dbReference type="GO" id="GO:0000287">
    <property type="term" value="F:magnesium ion binding"/>
    <property type="evidence" value="ECO:0007669"/>
    <property type="project" value="InterPro"/>
</dbReference>
<gene>
    <name evidence="5" type="ORF">PQG83_16515</name>
</gene>
<dbReference type="AlphaFoldDB" id="A0AA96GHG1"/>
<name>A0AA96GHG1_9BACT</name>
<dbReference type="InterPro" id="IPR008278">
    <property type="entry name" value="4-PPantetheinyl_Trfase_dom"/>
</dbReference>
<dbReference type="InterPro" id="IPR055066">
    <property type="entry name" value="AASDHPPT_N"/>
</dbReference>
<evidence type="ECO:0000256" key="2">
    <source>
        <dbReference type="ARBA" id="ARBA00022679"/>
    </source>
</evidence>
<reference evidence="5 6" key="1">
    <citation type="submission" date="2023-01" db="EMBL/GenBank/DDBJ databases">
        <title>Cultivation and genomic characterization of new, ubiquitous marine nitrite-oxidizing bacteria from the Nitrospirales.</title>
        <authorList>
            <person name="Mueller A.J."/>
            <person name="Daebeler A."/>
            <person name="Herbold C.W."/>
            <person name="Kirkegaard R.H."/>
            <person name="Daims H."/>
        </authorList>
    </citation>
    <scope>NUCLEOTIDE SEQUENCE [LARGE SCALE GENOMIC DNA]</scope>
    <source>
        <strain evidence="5 6">DK</strain>
    </source>
</reference>
<proteinExistence type="inferred from homology"/>
<protein>
    <submittedName>
        <fullName evidence="5">4'-phosphopantetheinyl transferase superfamily protein</fullName>
    </submittedName>
</protein>
<accession>A0AA96GHG1</accession>
<evidence type="ECO:0000256" key="1">
    <source>
        <dbReference type="ARBA" id="ARBA00010990"/>
    </source>
</evidence>
<dbReference type="Proteomes" id="UP001302494">
    <property type="component" value="Chromosome"/>
</dbReference>
<sequence>MVHVWRVHLDMSPRQAALYRADLSEDERARAKRYRLPHHQYQFISTRGILRNLIGRYVGVPPGTLGLENNIQGKPSLTEPPHPSLQFNVSHTNGMALLAFTVEHAVGIDVEQVNRNVSDQDIATRYFSPQEAAYLATLSPDKRTQEFLAYWTCKEAYLKMQGIGLSGGIAQCEIAFDRDGLKATVRSTYEPDRGNDCLLFRINAGQAHIGALSVDCPSVEVLFWDWKD</sequence>
<dbReference type="PANTHER" id="PTHR12215">
    <property type="entry name" value="PHOSPHOPANTETHEINE TRANSFERASE"/>
    <property type="match status" value="1"/>
</dbReference>
<dbReference type="Pfam" id="PF22624">
    <property type="entry name" value="AASDHPPT_N"/>
    <property type="match status" value="1"/>
</dbReference>
<feature type="domain" description="4'-phosphopantetheinyl transferase" evidence="3">
    <location>
        <begin position="105"/>
        <end position="181"/>
    </location>
</feature>
<dbReference type="GO" id="GO:0008897">
    <property type="term" value="F:holo-[acyl-carrier-protein] synthase activity"/>
    <property type="evidence" value="ECO:0007669"/>
    <property type="project" value="InterPro"/>
</dbReference>
<dbReference type="KEGG" id="nneo:PQG83_16515"/>
<keyword evidence="6" id="KW-1185">Reference proteome</keyword>
<organism evidence="5 6">
    <name type="scientific">Candidatus Nitrospira neomarina</name>
    <dbReference type="NCBI Taxonomy" id="3020899"/>
    <lineage>
        <taxon>Bacteria</taxon>
        <taxon>Pseudomonadati</taxon>
        <taxon>Nitrospirota</taxon>
        <taxon>Nitrospiria</taxon>
        <taxon>Nitrospirales</taxon>
        <taxon>Nitrospiraceae</taxon>
        <taxon>Nitrospira</taxon>
    </lineage>
</organism>
<dbReference type="GO" id="GO:0019878">
    <property type="term" value="P:lysine biosynthetic process via aminoadipic acid"/>
    <property type="evidence" value="ECO:0007669"/>
    <property type="project" value="TreeGrafter"/>
</dbReference>
<dbReference type="SUPFAM" id="SSF56214">
    <property type="entry name" value="4'-phosphopantetheinyl transferase"/>
    <property type="match status" value="2"/>
</dbReference>
<dbReference type="Pfam" id="PF01648">
    <property type="entry name" value="ACPS"/>
    <property type="match status" value="1"/>
</dbReference>
<dbReference type="InterPro" id="IPR037143">
    <property type="entry name" value="4-PPantetheinyl_Trfase_dom_sf"/>
</dbReference>
<evidence type="ECO:0000259" key="3">
    <source>
        <dbReference type="Pfam" id="PF01648"/>
    </source>
</evidence>
<dbReference type="PANTHER" id="PTHR12215:SF10">
    <property type="entry name" value="L-AMINOADIPATE-SEMIALDEHYDE DEHYDROGENASE-PHOSPHOPANTETHEINYL TRANSFERASE"/>
    <property type="match status" value="1"/>
</dbReference>
<dbReference type="RefSeq" id="WP_312743357.1">
    <property type="nucleotide sequence ID" value="NZ_CP116968.1"/>
</dbReference>
<feature type="domain" description="4'-phosphopantetheinyl transferase N-terminal" evidence="4">
    <location>
        <begin position="21"/>
        <end position="99"/>
    </location>
</feature>
<dbReference type="EMBL" id="CP116968">
    <property type="protein sequence ID" value="WNM61342.1"/>
    <property type="molecule type" value="Genomic_DNA"/>
</dbReference>
<evidence type="ECO:0000259" key="4">
    <source>
        <dbReference type="Pfam" id="PF22624"/>
    </source>
</evidence>
<comment type="similarity">
    <text evidence="1">Belongs to the P-Pant transferase superfamily. Gsp/Sfp/HetI/AcpT family.</text>
</comment>
<keyword evidence="2 5" id="KW-0808">Transferase</keyword>
<dbReference type="Gene3D" id="3.90.470.20">
    <property type="entry name" value="4'-phosphopantetheinyl transferase domain"/>
    <property type="match status" value="2"/>
</dbReference>
<dbReference type="GO" id="GO:0005829">
    <property type="term" value="C:cytosol"/>
    <property type="evidence" value="ECO:0007669"/>
    <property type="project" value="TreeGrafter"/>
</dbReference>
<evidence type="ECO:0000313" key="6">
    <source>
        <dbReference type="Proteomes" id="UP001302494"/>
    </source>
</evidence>
<evidence type="ECO:0000313" key="5">
    <source>
        <dbReference type="EMBL" id="WNM61342.1"/>
    </source>
</evidence>
<dbReference type="InterPro" id="IPR050559">
    <property type="entry name" value="P-Pant_transferase_sf"/>
</dbReference>